<reference evidence="1" key="1">
    <citation type="journal article" date="2020" name="Nature">
        <title>Giant virus diversity and host interactions through global metagenomics.</title>
        <authorList>
            <person name="Schulz F."/>
            <person name="Roux S."/>
            <person name="Paez-Espino D."/>
            <person name="Jungbluth S."/>
            <person name="Walsh D.A."/>
            <person name="Denef V.J."/>
            <person name="McMahon K.D."/>
            <person name="Konstantinidis K.T."/>
            <person name="Eloe-Fadrosh E.A."/>
            <person name="Kyrpides N.C."/>
            <person name="Woyke T."/>
        </authorList>
    </citation>
    <scope>NUCLEOTIDE SEQUENCE</scope>
    <source>
        <strain evidence="1">GVMAG-S-ERX555907-94</strain>
    </source>
</reference>
<name>A0A6C0L3Q6_9ZZZZ</name>
<accession>A0A6C0L3Q6</accession>
<dbReference type="AlphaFoldDB" id="A0A6C0L3Q6"/>
<dbReference type="EMBL" id="MN741027">
    <property type="protein sequence ID" value="QHU23364.1"/>
    <property type="molecule type" value="Genomic_DNA"/>
</dbReference>
<sequence>MNSLPESIYGCSIIIGLGNTETYSIAKKQEMWDLWIRYKNNCLKQDERVTNILKTTYPLDNYKMETTRQKWGCIDDIQSLHEDITLFDKKNIYSPIEVIAEVFGFPPFKWCEYMKSKGFLVTLYFVNLNGKYSRKGKCGLSFYDMNHTTKQFHKIPKINEEDFRKLYQRGKRYNNLNKMVKYSVQFYKDRGICVGLCDLLDLWGSGPHETAITNFTKIDSFFKMDQLEENLLNGKLTEGDYIVECKKIKDLYDSIIQS</sequence>
<evidence type="ECO:0000313" key="1">
    <source>
        <dbReference type="EMBL" id="QHU23364.1"/>
    </source>
</evidence>
<proteinExistence type="predicted"/>
<organism evidence="1">
    <name type="scientific">viral metagenome</name>
    <dbReference type="NCBI Taxonomy" id="1070528"/>
    <lineage>
        <taxon>unclassified sequences</taxon>
        <taxon>metagenomes</taxon>
        <taxon>organismal metagenomes</taxon>
    </lineage>
</organism>
<protein>
    <submittedName>
        <fullName evidence="1">Uncharacterized protein</fullName>
    </submittedName>
</protein>